<evidence type="ECO:0000313" key="1">
    <source>
        <dbReference type="EMBL" id="GAA4020491.1"/>
    </source>
</evidence>
<dbReference type="Proteomes" id="UP001501747">
    <property type="component" value="Unassembled WGS sequence"/>
</dbReference>
<keyword evidence="2" id="KW-1185">Reference proteome</keyword>
<evidence type="ECO:0000313" key="2">
    <source>
        <dbReference type="Proteomes" id="UP001501747"/>
    </source>
</evidence>
<evidence type="ECO:0008006" key="3">
    <source>
        <dbReference type="Google" id="ProtNLM"/>
    </source>
</evidence>
<sequence>MVSFEIDGQTLRLQLDLVKDAEPIKGDVRDAAGTAHPFTGWLELVQTLERLRAPGTTTEEDRT</sequence>
<name>A0ABP7T3P9_9PSEU</name>
<organism evidence="1 2">
    <name type="scientific">Allokutzneria multivorans</name>
    <dbReference type="NCBI Taxonomy" id="1142134"/>
    <lineage>
        <taxon>Bacteria</taxon>
        <taxon>Bacillati</taxon>
        <taxon>Actinomycetota</taxon>
        <taxon>Actinomycetes</taxon>
        <taxon>Pseudonocardiales</taxon>
        <taxon>Pseudonocardiaceae</taxon>
        <taxon>Allokutzneria</taxon>
    </lineage>
</organism>
<accession>A0ABP7T3P9</accession>
<comment type="caution">
    <text evidence="1">The sequence shown here is derived from an EMBL/GenBank/DDBJ whole genome shotgun (WGS) entry which is preliminary data.</text>
</comment>
<gene>
    <name evidence="1" type="ORF">GCM10022247_50650</name>
</gene>
<dbReference type="EMBL" id="BAABAL010000018">
    <property type="protein sequence ID" value="GAA4020491.1"/>
    <property type="molecule type" value="Genomic_DNA"/>
</dbReference>
<reference evidence="2" key="1">
    <citation type="journal article" date="2019" name="Int. J. Syst. Evol. Microbiol.">
        <title>The Global Catalogue of Microorganisms (GCM) 10K type strain sequencing project: providing services to taxonomists for standard genome sequencing and annotation.</title>
        <authorList>
            <consortium name="The Broad Institute Genomics Platform"/>
            <consortium name="The Broad Institute Genome Sequencing Center for Infectious Disease"/>
            <person name="Wu L."/>
            <person name="Ma J."/>
        </authorList>
    </citation>
    <scope>NUCLEOTIDE SEQUENCE [LARGE SCALE GENOMIC DNA]</scope>
    <source>
        <strain evidence="2">JCM 17342</strain>
    </source>
</reference>
<proteinExistence type="predicted"/>
<protein>
    <recommendedName>
        <fullName evidence="3">Activator of Hsp90 ATPase-like protein</fullName>
    </recommendedName>
</protein>